<dbReference type="AlphaFoldDB" id="A0A175RNE1"/>
<dbReference type="OrthoDB" id="4286217at2"/>
<organism evidence="1 2">
    <name type="scientific">Curtobacterium luteum</name>
    <dbReference type="NCBI Taxonomy" id="33881"/>
    <lineage>
        <taxon>Bacteria</taxon>
        <taxon>Bacillati</taxon>
        <taxon>Actinomycetota</taxon>
        <taxon>Actinomycetes</taxon>
        <taxon>Micrococcales</taxon>
        <taxon>Microbacteriaceae</taxon>
        <taxon>Curtobacterium</taxon>
    </lineage>
</organism>
<dbReference type="PATRIC" id="fig|33881.3.peg.2457"/>
<dbReference type="RefSeq" id="WP_058726070.1">
    <property type="nucleotide sequence ID" value="NZ_LDQC01000058.1"/>
</dbReference>
<dbReference type="Proteomes" id="UP000078252">
    <property type="component" value="Unassembled WGS sequence"/>
</dbReference>
<proteinExistence type="predicted"/>
<name>A0A175RNE1_9MICO</name>
<protein>
    <submittedName>
        <fullName evidence="1">Uncharacterized protein</fullName>
    </submittedName>
</protein>
<reference evidence="1 2" key="1">
    <citation type="journal article" date="2016" name="Front. Microbiol.">
        <title>Genomic Resource of Rice Seed Associated Bacteria.</title>
        <authorList>
            <person name="Midha S."/>
            <person name="Bansal K."/>
            <person name="Sharma S."/>
            <person name="Kumar N."/>
            <person name="Patil P.P."/>
            <person name="Chaudhry V."/>
            <person name="Patil P.B."/>
        </authorList>
    </citation>
    <scope>NUCLEOTIDE SEQUENCE [LARGE SCALE GENOMIC DNA]</scope>
    <source>
        <strain evidence="1 2">NS184</strain>
    </source>
</reference>
<evidence type="ECO:0000313" key="2">
    <source>
        <dbReference type="Proteomes" id="UP000078252"/>
    </source>
</evidence>
<accession>A0A175RNE1</accession>
<dbReference type="STRING" id="33881.NS184_10560"/>
<evidence type="ECO:0000313" key="1">
    <source>
        <dbReference type="EMBL" id="KTR05206.1"/>
    </source>
</evidence>
<comment type="caution">
    <text evidence="1">The sequence shown here is derived from an EMBL/GenBank/DDBJ whole genome shotgun (WGS) entry which is preliminary data.</text>
</comment>
<dbReference type="EMBL" id="LDQC01000058">
    <property type="protein sequence ID" value="KTR05206.1"/>
    <property type="molecule type" value="Genomic_DNA"/>
</dbReference>
<sequence length="96" mass="10134">MADLFIDLGALQRTRTSLDHVGGLMRDPLATMTSRAGATTDIGVLRSKLQDFGDTWDYGIGQLAKYTGASSDALDQIAKTVTDADQQLADGIEGAS</sequence>
<gene>
    <name evidence="1" type="ORF">NS184_10560</name>
</gene>